<dbReference type="GO" id="GO:0008270">
    <property type="term" value="F:zinc ion binding"/>
    <property type="evidence" value="ECO:0007669"/>
    <property type="project" value="InterPro"/>
</dbReference>
<dbReference type="Proteomes" id="UP000030752">
    <property type="component" value="Unassembled WGS sequence"/>
</dbReference>
<dbReference type="PROSITE" id="PS50048">
    <property type="entry name" value="ZN2_CY6_FUNGAL_2"/>
    <property type="match status" value="1"/>
</dbReference>
<keyword evidence="4" id="KW-0804">Transcription</keyword>
<evidence type="ECO:0000256" key="5">
    <source>
        <dbReference type="ARBA" id="ARBA00023242"/>
    </source>
</evidence>
<dbReference type="GO" id="GO:0000981">
    <property type="term" value="F:DNA-binding transcription factor activity, RNA polymerase II-specific"/>
    <property type="evidence" value="ECO:0007669"/>
    <property type="project" value="InterPro"/>
</dbReference>
<organism evidence="8 9">
    <name type="scientific">Cyphellophora europaea (strain CBS 101466)</name>
    <name type="common">Phialophora europaea</name>
    <dbReference type="NCBI Taxonomy" id="1220924"/>
    <lineage>
        <taxon>Eukaryota</taxon>
        <taxon>Fungi</taxon>
        <taxon>Dikarya</taxon>
        <taxon>Ascomycota</taxon>
        <taxon>Pezizomycotina</taxon>
        <taxon>Eurotiomycetes</taxon>
        <taxon>Chaetothyriomycetidae</taxon>
        <taxon>Chaetothyriales</taxon>
        <taxon>Cyphellophoraceae</taxon>
        <taxon>Cyphellophora</taxon>
    </lineage>
</organism>
<dbReference type="SUPFAM" id="SSF57701">
    <property type="entry name" value="Zn2/Cys6 DNA-binding domain"/>
    <property type="match status" value="1"/>
</dbReference>
<dbReference type="SMART" id="SM00066">
    <property type="entry name" value="GAL4"/>
    <property type="match status" value="1"/>
</dbReference>
<gene>
    <name evidence="8" type="ORF">HMPREF1541_09878</name>
</gene>
<evidence type="ECO:0000259" key="7">
    <source>
        <dbReference type="PROSITE" id="PS50048"/>
    </source>
</evidence>
<proteinExistence type="predicted"/>
<evidence type="ECO:0000256" key="6">
    <source>
        <dbReference type="SAM" id="MobiDB-lite"/>
    </source>
</evidence>
<dbReference type="Pfam" id="PF00172">
    <property type="entry name" value="Zn_clus"/>
    <property type="match status" value="1"/>
</dbReference>
<protein>
    <recommendedName>
        <fullName evidence="7">Zn(2)-C6 fungal-type domain-containing protein</fullName>
    </recommendedName>
</protein>
<dbReference type="Gene3D" id="4.10.240.10">
    <property type="entry name" value="Zn(2)-C6 fungal-type DNA-binding domain"/>
    <property type="match status" value="1"/>
</dbReference>
<dbReference type="PANTHER" id="PTHR37534:SF49">
    <property type="entry name" value="LYSINE BIOSYNTHESIS REGULATORY PROTEIN LYS14"/>
    <property type="match status" value="1"/>
</dbReference>
<evidence type="ECO:0000256" key="2">
    <source>
        <dbReference type="ARBA" id="ARBA00023015"/>
    </source>
</evidence>
<sequence>MTMAASTTRVELAGRHARRPGLGCWTCKDKKVRCDAQQPVCNRCDRLNRSCDYSPRQRKPYPRRGSRSQGIQASRTLQTQRSLQRAVDVDFSARNNSSSPRSSLDARPNASASSLIIGSREREAIQYFQTVFARHQHTKNSSYNVVAVIFRIASHSAMTMHMVLAIARQEMLCFRAGGNADVGDDEMALHHYSEALRQFGAFIEGTDTETGIDAVLAATWLMLAYEQKFGDGSGKALSSHLRGVASLVQVKSRHTFMLSTGTEDQATSPVTKMELSATSRTSFLPSLFSARMLVWISLLDAGASSTRLGGGINGALHGMLRQHNSCSYSHEPESESNIFRSYTKMQRFSNPLFPRVWGDSYPTTELMDDIDNHNVFLLYGQCFQLRYMVSQLYELELEHSPAAADCRRVVEMAFDDVSRQYSETFLLARKMCQDTDHKIRAVKNVRFIVPHFHAATLFYHHSARLTVEGTGQRASALAGIMNLAFQAFQHEGDEAMLRIAWPLFMAILETEDLLHRDWVCTRLRSLARYGRNYARAATFADAYVAEVQQRGHKPDFRELLGSGGFEQFAI</sequence>
<dbReference type="HOGENOM" id="CLU_018449_1_1_1"/>
<dbReference type="GO" id="GO:0000976">
    <property type="term" value="F:transcription cis-regulatory region binding"/>
    <property type="evidence" value="ECO:0007669"/>
    <property type="project" value="TreeGrafter"/>
</dbReference>
<dbReference type="InterPro" id="IPR036864">
    <property type="entry name" value="Zn2-C6_fun-type_DNA-bd_sf"/>
</dbReference>
<feature type="domain" description="Zn(2)-C6 fungal-type" evidence="7">
    <location>
        <begin position="23"/>
        <end position="53"/>
    </location>
</feature>
<name>W2S8K2_CYPE1</name>
<evidence type="ECO:0000256" key="1">
    <source>
        <dbReference type="ARBA" id="ARBA00004123"/>
    </source>
</evidence>
<dbReference type="VEuPathDB" id="FungiDB:HMPREF1541_09878"/>
<dbReference type="RefSeq" id="XP_008712772.1">
    <property type="nucleotide sequence ID" value="XM_008714550.1"/>
</dbReference>
<dbReference type="PANTHER" id="PTHR37534">
    <property type="entry name" value="TRANSCRIPTIONAL ACTIVATOR PROTEIN UGA3"/>
    <property type="match status" value="1"/>
</dbReference>
<evidence type="ECO:0000256" key="3">
    <source>
        <dbReference type="ARBA" id="ARBA00023125"/>
    </source>
</evidence>
<accession>W2S8K2</accession>
<dbReference type="InterPro" id="IPR021858">
    <property type="entry name" value="Fun_TF"/>
</dbReference>
<dbReference type="eggNOG" id="ENOG502QVSW">
    <property type="taxonomic scope" value="Eukaryota"/>
</dbReference>
<comment type="subcellular location">
    <subcellularLocation>
        <location evidence="1">Nucleus</location>
    </subcellularLocation>
</comment>
<keyword evidence="3" id="KW-0238">DNA-binding</keyword>
<keyword evidence="9" id="KW-1185">Reference proteome</keyword>
<dbReference type="STRING" id="1220924.W2S8K2"/>
<dbReference type="GO" id="GO:0005634">
    <property type="term" value="C:nucleus"/>
    <property type="evidence" value="ECO:0007669"/>
    <property type="project" value="UniProtKB-SubCell"/>
</dbReference>
<evidence type="ECO:0000313" key="9">
    <source>
        <dbReference type="Proteomes" id="UP000030752"/>
    </source>
</evidence>
<dbReference type="AlphaFoldDB" id="W2S8K2"/>
<dbReference type="PROSITE" id="PS00463">
    <property type="entry name" value="ZN2_CY6_FUNGAL_1"/>
    <property type="match status" value="1"/>
</dbReference>
<feature type="compositionally biased region" description="Basic residues" evidence="6">
    <location>
        <begin position="56"/>
        <end position="66"/>
    </location>
</feature>
<evidence type="ECO:0000313" key="8">
    <source>
        <dbReference type="EMBL" id="ETN45002.1"/>
    </source>
</evidence>
<dbReference type="CDD" id="cd00067">
    <property type="entry name" value="GAL4"/>
    <property type="match status" value="1"/>
</dbReference>
<dbReference type="OrthoDB" id="4151391at2759"/>
<dbReference type="EMBL" id="KB822713">
    <property type="protein sequence ID" value="ETN45002.1"/>
    <property type="molecule type" value="Genomic_DNA"/>
</dbReference>
<feature type="region of interest" description="Disordered" evidence="6">
    <location>
        <begin position="52"/>
        <end position="79"/>
    </location>
</feature>
<dbReference type="GeneID" id="19977217"/>
<dbReference type="InParanoid" id="W2S8K2"/>
<evidence type="ECO:0000256" key="4">
    <source>
        <dbReference type="ARBA" id="ARBA00023163"/>
    </source>
</evidence>
<feature type="compositionally biased region" description="Polar residues" evidence="6">
    <location>
        <begin position="67"/>
        <end position="79"/>
    </location>
</feature>
<dbReference type="GO" id="GO:0045944">
    <property type="term" value="P:positive regulation of transcription by RNA polymerase II"/>
    <property type="evidence" value="ECO:0007669"/>
    <property type="project" value="TreeGrafter"/>
</dbReference>
<reference evidence="8 9" key="1">
    <citation type="submission" date="2013-03" db="EMBL/GenBank/DDBJ databases">
        <title>The Genome Sequence of Phialophora europaea CBS 101466.</title>
        <authorList>
            <consortium name="The Broad Institute Genomics Platform"/>
            <person name="Cuomo C."/>
            <person name="de Hoog S."/>
            <person name="Gorbushina A."/>
            <person name="Walker B."/>
            <person name="Young S.K."/>
            <person name="Zeng Q."/>
            <person name="Gargeya S."/>
            <person name="Fitzgerald M."/>
            <person name="Haas B."/>
            <person name="Abouelleil A."/>
            <person name="Allen A.W."/>
            <person name="Alvarado L."/>
            <person name="Arachchi H.M."/>
            <person name="Berlin A.M."/>
            <person name="Chapman S.B."/>
            <person name="Gainer-Dewar J."/>
            <person name="Goldberg J."/>
            <person name="Griggs A."/>
            <person name="Gujja S."/>
            <person name="Hansen M."/>
            <person name="Howarth C."/>
            <person name="Imamovic A."/>
            <person name="Ireland A."/>
            <person name="Larimer J."/>
            <person name="McCowan C."/>
            <person name="Murphy C."/>
            <person name="Pearson M."/>
            <person name="Poon T.W."/>
            <person name="Priest M."/>
            <person name="Roberts A."/>
            <person name="Saif S."/>
            <person name="Shea T."/>
            <person name="Sisk P."/>
            <person name="Sykes S."/>
            <person name="Wortman J."/>
            <person name="Nusbaum C."/>
            <person name="Birren B."/>
        </authorList>
    </citation>
    <scope>NUCLEOTIDE SEQUENCE [LARGE SCALE GENOMIC DNA]</scope>
    <source>
        <strain evidence="8 9">CBS 101466</strain>
    </source>
</reference>
<keyword evidence="2" id="KW-0805">Transcription regulation</keyword>
<dbReference type="Pfam" id="PF11951">
    <property type="entry name" value="Fungal_trans_2"/>
    <property type="match status" value="1"/>
</dbReference>
<keyword evidence="5" id="KW-0539">Nucleus</keyword>
<dbReference type="InterPro" id="IPR001138">
    <property type="entry name" value="Zn2Cys6_DnaBD"/>
</dbReference>